<feature type="region of interest" description="Disordered" evidence="1">
    <location>
        <begin position="56"/>
        <end position="97"/>
    </location>
</feature>
<evidence type="ECO:0000313" key="2">
    <source>
        <dbReference type="EMBL" id="WAR07915.1"/>
    </source>
</evidence>
<reference evidence="2" key="1">
    <citation type="submission" date="2022-11" db="EMBL/GenBank/DDBJ databases">
        <title>Centuries of genome instability and evolution in soft-shell clam transmissible cancer (bioRxiv).</title>
        <authorList>
            <person name="Hart S.F.M."/>
            <person name="Yonemitsu M.A."/>
            <person name="Giersch R.M."/>
            <person name="Beal B.F."/>
            <person name="Arriagada G."/>
            <person name="Davis B.W."/>
            <person name="Ostrander E.A."/>
            <person name="Goff S.P."/>
            <person name="Metzger M.J."/>
        </authorList>
    </citation>
    <scope>NUCLEOTIDE SEQUENCE</scope>
    <source>
        <strain evidence="2">MELC-2E11</strain>
        <tissue evidence="2">Siphon/mantle</tissue>
    </source>
</reference>
<gene>
    <name evidence="2" type="ORF">MAR_017873</name>
</gene>
<name>A0ABY7EFQ2_MYAAR</name>
<sequence length="97" mass="11031">MTQVINEMKQPYEREIIEQLTFWQFKGKQFLSGPDIGLELLQNVTEKTKALLPMEDKQLPHKPKISDKIDPENMETDGNYSNIQSTSSFISGGKGSL</sequence>
<protein>
    <submittedName>
        <fullName evidence="2">Uncharacterized protein</fullName>
    </submittedName>
</protein>
<dbReference type="Proteomes" id="UP001164746">
    <property type="component" value="Chromosome 6"/>
</dbReference>
<proteinExistence type="predicted"/>
<feature type="compositionally biased region" description="Basic and acidic residues" evidence="1">
    <location>
        <begin position="56"/>
        <end position="71"/>
    </location>
</feature>
<organism evidence="2 3">
    <name type="scientific">Mya arenaria</name>
    <name type="common">Soft-shell clam</name>
    <dbReference type="NCBI Taxonomy" id="6604"/>
    <lineage>
        <taxon>Eukaryota</taxon>
        <taxon>Metazoa</taxon>
        <taxon>Spiralia</taxon>
        <taxon>Lophotrochozoa</taxon>
        <taxon>Mollusca</taxon>
        <taxon>Bivalvia</taxon>
        <taxon>Autobranchia</taxon>
        <taxon>Heteroconchia</taxon>
        <taxon>Euheterodonta</taxon>
        <taxon>Imparidentia</taxon>
        <taxon>Neoheterodontei</taxon>
        <taxon>Myida</taxon>
        <taxon>Myoidea</taxon>
        <taxon>Myidae</taxon>
        <taxon>Mya</taxon>
    </lineage>
</organism>
<keyword evidence="3" id="KW-1185">Reference proteome</keyword>
<evidence type="ECO:0000256" key="1">
    <source>
        <dbReference type="SAM" id="MobiDB-lite"/>
    </source>
</evidence>
<dbReference type="EMBL" id="CP111017">
    <property type="protein sequence ID" value="WAR07915.1"/>
    <property type="molecule type" value="Genomic_DNA"/>
</dbReference>
<feature type="compositionally biased region" description="Polar residues" evidence="1">
    <location>
        <begin position="76"/>
        <end position="90"/>
    </location>
</feature>
<evidence type="ECO:0000313" key="3">
    <source>
        <dbReference type="Proteomes" id="UP001164746"/>
    </source>
</evidence>
<accession>A0ABY7EFQ2</accession>